<dbReference type="InterPro" id="IPR051795">
    <property type="entry name" value="Glycosyl_Hydrlase_43"/>
</dbReference>
<comment type="caution">
    <text evidence="8">The sequence shown here is derived from an EMBL/GenBank/DDBJ whole genome shotgun (WGS) entry which is preliminary data.</text>
</comment>
<gene>
    <name evidence="8" type="ORF">JIN87_22910</name>
</gene>
<keyword evidence="9" id="KW-1185">Reference proteome</keyword>
<dbReference type="AlphaFoldDB" id="A0A934VT66"/>
<sequence>MTKPLLNALAITHLAIASIFAAEDTTLPPGVEPAMPREVIEAGLKSHDRALYIKQGWIRDPYITLGPDDYYYLTGTTINADDPREETDPYNIGLWDTSAVGNTVQVWKSKDLIDWDYLGTPFTLQDSMHEEPGNLVWAPEVHWLGSRWALVHCPGGKANFSLTEGAELKGPWTHAMTPETLGRKHDPSLFKDGDTWWMLWANTRLAPLSDDLSKFTAKPKRIDPSSTRPDPKDPSKTIRRIGHEGATMMKIGDKYVHLGTAWSTDLGRQGSYNLYYCTSDKIDGTYGPRKFAGRFLGHGTPFQTRDGKWWCTAFFNGNVPPLEREGIETRDLSETAQTINQRGTTIVPLEVRIQKDGDIYIRAKDPAYANPGPDEVQAFN</sequence>
<reference evidence="8" key="1">
    <citation type="submission" date="2021-01" db="EMBL/GenBank/DDBJ databases">
        <title>Modified the classification status of verrucomicrobia.</title>
        <authorList>
            <person name="Feng X."/>
        </authorList>
    </citation>
    <scope>NUCLEOTIDE SEQUENCE</scope>
    <source>
        <strain evidence="8">KCTC 13126</strain>
    </source>
</reference>
<comment type="similarity">
    <text evidence="1 5">Belongs to the glycosyl hydrolase 43 family.</text>
</comment>
<dbReference type="SUPFAM" id="SSF75005">
    <property type="entry name" value="Arabinanase/levansucrase/invertase"/>
    <property type="match status" value="1"/>
</dbReference>
<feature type="region of interest" description="Disordered" evidence="6">
    <location>
        <begin position="216"/>
        <end position="236"/>
    </location>
</feature>
<dbReference type="Pfam" id="PF04616">
    <property type="entry name" value="Glyco_hydro_43"/>
    <property type="match status" value="1"/>
</dbReference>
<evidence type="ECO:0000256" key="2">
    <source>
        <dbReference type="ARBA" id="ARBA00022801"/>
    </source>
</evidence>
<dbReference type="GO" id="GO:0004553">
    <property type="term" value="F:hydrolase activity, hydrolyzing O-glycosyl compounds"/>
    <property type="evidence" value="ECO:0007669"/>
    <property type="project" value="InterPro"/>
</dbReference>
<dbReference type="Gene3D" id="2.115.10.20">
    <property type="entry name" value="Glycosyl hydrolase domain, family 43"/>
    <property type="match status" value="1"/>
</dbReference>
<dbReference type="PANTHER" id="PTHR42812">
    <property type="entry name" value="BETA-XYLOSIDASE"/>
    <property type="match status" value="1"/>
</dbReference>
<dbReference type="EMBL" id="JAENIL010000057">
    <property type="protein sequence ID" value="MBK1879755.1"/>
    <property type="molecule type" value="Genomic_DNA"/>
</dbReference>
<organism evidence="8 9">
    <name type="scientific">Pelagicoccus mobilis</name>
    <dbReference type="NCBI Taxonomy" id="415221"/>
    <lineage>
        <taxon>Bacteria</taxon>
        <taxon>Pseudomonadati</taxon>
        <taxon>Verrucomicrobiota</taxon>
        <taxon>Opitutia</taxon>
        <taxon>Puniceicoccales</taxon>
        <taxon>Pelagicoccaceae</taxon>
        <taxon>Pelagicoccus</taxon>
    </lineage>
</organism>
<dbReference type="Proteomes" id="UP000617628">
    <property type="component" value="Unassembled WGS sequence"/>
</dbReference>
<dbReference type="InterPro" id="IPR006710">
    <property type="entry name" value="Glyco_hydro_43"/>
</dbReference>
<name>A0A934VT66_9BACT</name>
<evidence type="ECO:0000256" key="7">
    <source>
        <dbReference type="SAM" id="SignalP"/>
    </source>
</evidence>
<keyword evidence="2 5" id="KW-0378">Hydrolase</keyword>
<protein>
    <submittedName>
        <fullName evidence="8">Family 43 glycosylhydrolase</fullName>
    </submittedName>
</protein>
<keyword evidence="7" id="KW-0732">Signal</keyword>
<dbReference type="CDD" id="cd08986">
    <property type="entry name" value="GH43-like"/>
    <property type="match status" value="1"/>
</dbReference>
<keyword evidence="3 5" id="KW-0326">Glycosidase</keyword>
<proteinExistence type="inferred from homology"/>
<evidence type="ECO:0000256" key="3">
    <source>
        <dbReference type="ARBA" id="ARBA00023295"/>
    </source>
</evidence>
<dbReference type="GO" id="GO:0005975">
    <property type="term" value="P:carbohydrate metabolic process"/>
    <property type="evidence" value="ECO:0007669"/>
    <property type="project" value="InterPro"/>
</dbReference>
<accession>A0A934VT66</accession>
<evidence type="ECO:0000256" key="4">
    <source>
        <dbReference type="PIRSR" id="PIRSR606710-2"/>
    </source>
</evidence>
<dbReference type="RefSeq" id="WP_200357968.1">
    <property type="nucleotide sequence ID" value="NZ_JAENIL010000057.1"/>
</dbReference>
<feature type="signal peptide" evidence="7">
    <location>
        <begin position="1"/>
        <end position="21"/>
    </location>
</feature>
<evidence type="ECO:0000313" key="9">
    <source>
        <dbReference type="Proteomes" id="UP000617628"/>
    </source>
</evidence>
<evidence type="ECO:0000313" key="8">
    <source>
        <dbReference type="EMBL" id="MBK1879755.1"/>
    </source>
</evidence>
<feature type="chain" id="PRO_5038085902" evidence="7">
    <location>
        <begin position="22"/>
        <end position="380"/>
    </location>
</feature>
<dbReference type="PANTHER" id="PTHR42812:SF14">
    <property type="entry name" value="SECRETED PROTEIN"/>
    <property type="match status" value="1"/>
</dbReference>
<evidence type="ECO:0000256" key="5">
    <source>
        <dbReference type="RuleBase" id="RU361187"/>
    </source>
</evidence>
<evidence type="ECO:0000256" key="1">
    <source>
        <dbReference type="ARBA" id="ARBA00009865"/>
    </source>
</evidence>
<feature type="site" description="Important for catalytic activity, responsible for pKa modulation of the active site Glu and correct orientation of both the proton donor and substrate" evidence="4">
    <location>
        <position position="186"/>
    </location>
</feature>
<dbReference type="InterPro" id="IPR023296">
    <property type="entry name" value="Glyco_hydro_beta-prop_sf"/>
</dbReference>
<evidence type="ECO:0000256" key="6">
    <source>
        <dbReference type="SAM" id="MobiDB-lite"/>
    </source>
</evidence>